<accession>A0A433QH55</accession>
<evidence type="ECO:0000313" key="1">
    <source>
        <dbReference type="EMBL" id="RUS28911.1"/>
    </source>
</evidence>
<name>A0A433QH55_9FUNG</name>
<dbReference type="Proteomes" id="UP000274822">
    <property type="component" value="Unassembled WGS sequence"/>
</dbReference>
<sequence>MGGGETRGIGHHRSNRETNNWNIFLQRHHNLQPGHLIIVSVHDSALPLPQSPLHMSSHQSPLQQQQQPSLPFLYALASAVPLARFQDH</sequence>
<organism evidence="1 2">
    <name type="scientific">Jimgerdemannia flammicorona</name>
    <dbReference type="NCBI Taxonomy" id="994334"/>
    <lineage>
        <taxon>Eukaryota</taxon>
        <taxon>Fungi</taxon>
        <taxon>Fungi incertae sedis</taxon>
        <taxon>Mucoromycota</taxon>
        <taxon>Mucoromycotina</taxon>
        <taxon>Endogonomycetes</taxon>
        <taxon>Endogonales</taxon>
        <taxon>Endogonaceae</taxon>
        <taxon>Jimgerdemannia</taxon>
    </lineage>
</organism>
<comment type="caution">
    <text evidence="1">The sequence shown here is derived from an EMBL/GenBank/DDBJ whole genome shotgun (WGS) entry which is preliminary data.</text>
</comment>
<keyword evidence="2" id="KW-1185">Reference proteome</keyword>
<proteinExistence type="predicted"/>
<dbReference type="EMBL" id="RBNJ01005931">
    <property type="protein sequence ID" value="RUS28911.1"/>
    <property type="molecule type" value="Genomic_DNA"/>
</dbReference>
<protein>
    <submittedName>
        <fullName evidence="1">Uncharacterized protein</fullName>
    </submittedName>
</protein>
<gene>
    <name evidence="1" type="ORF">BC938DRAFT_481288</name>
</gene>
<dbReference type="AlphaFoldDB" id="A0A433QH55"/>
<evidence type="ECO:0000313" key="2">
    <source>
        <dbReference type="Proteomes" id="UP000274822"/>
    </source>
</evidence>
<reference evidence="1 2" key="1">
    <citation type="journal article" date="2018" name="New Phytol.">
        <title>Phylogenomics of Endogonaceae and evolution of mycorrhizas within Mucoromycota.</title>
        <authorList>
            <person name="Chang Y."/>
            <person name="Desiro A."/>
            <person name="Na H."/>
            <person name="Sandor L."/>
            <person name="Lipzen A."/>
            <person name="Clum A."/>
            <person name="Barry K."/>
            <person name="Grigoriev I.V."/>
            <person name="Martin F.M."/>
            <person name="Stajich J.E."/>
            <person name="Smith M.E."/>
            <person name="Bonito G."/>
            <person name="Spatafora J.W."/>
        </authorList>
    </citation>
    <scope>NUCLEOTIDE SEQUENCE [LARGE SCALE GENOMIC DNA]</scope>
    <source>
        <strain evidence="1 2">AD002</strain>
    </source>
</reference>